<dbReference type="EMBL" id="CADEHS020000552">
    <property type="protein sequence ID" value="CAG9954002.1"/>
    <property type="molecule type" value="Genomic_DNA"/>
</dbReference>
<evidence type="ECO:0000313" key="1">
    <source>
        <dbReference type="EMBL" id="CAG9954002.1"/>
    </source>
</evidence>
<accession>A0ACA9UMK2</accession>
<proteinExistence type="predicted"/>
<comment type="caution">
    <text evidence="1">The sequence shown here is derived from an EMBL/GenBank/DDBJ whole genome shotgun (WGS) entry which is preliminary data.</text>
</comment>
<reference evidence="1" key="2">
    <citation type="submission" date="2021-10" db="EMBL/GenBank/DDBJ databases">
        <authorList>
            <person name="Piombo E."/>
        </authorList>
    </citation>
    <scope>NUCLEOTIDE SEQUENCE</scope>
</reference>
<sequence length="293" mass="32872">MVDGLPLAAAAWSFVSYKGLRLLPFSASSYFNIEPALTATRAGCPQLTLTNPRSAIVTSTVVTMPKKDHVLVPYEEIRRLLDGMDSRRVINRTQPVERPSKLATPRPLPFEEGNHQRKEPLRVSPREATHVSEDTDRQGAEGPALQEQKAVNVPSEELRRTLKEMDRRRSERRLAMPRQRTDKKKKVSEEDFRRTLESLECQRREERIQSSSRTPSRTAPVPCPKLLDDTSTSGQKSSRRQPSPAARVRQPTIADQVESPPQTPSWKRPREENGFDPTTHAGGPPSQKAACGG</sequence>
<dbReference type="Proteomes" id="UP000836387">
    <property type="component" value="Unassembled WGS sequence"/>
</dbReference>
<evidence type="ECO:0000313" key="2">
    <source>
        <dbReference type="Proteomes" id="UP000836387"/>
    </source>
</evidence>
<protein>
    <submittedName>
        <fullName evidence="1">Uncharacterized protein</fullName>
    </submittedName>
</protein>
<gene>
    <name evidence="1" type="ORF">CRV2_00018832</name>
</gene>
<organism evidence="1 2">
    <name type="scientific">Clonostachys rosea f. rosea IK726</name>
    <dbReference type="NCBI Taxonomy" id="1349383"/>
    <lineage>
        <taxon>Eukaryota</taxon>
        <taxon>Fungi</taxon>
        <taxon>Dikarya</taxon>
        <taxon>Ascomycota</taxon>
        <taxon>Pezizomycotina</taxon>
        <taxon>Sordariomycetes</taxon>
        <taxon>Hypocreomycetidae</taxon>
        <taxon>Hypocreales</taxon>
        <taxon>Bionectriaceae</taxon>
        <taxon>Clonostachys</taxon>
    </lineage>
</organism>
<name>A0ACA9UMK2_BIOOC</name>
<keyword evidence="2" id="KW-1185">Reference proteome</keyword>
<reference evidence="1" key="1">
    <citation type="submission" date="2020-04" db="EMBL/GenBank/DDBJ databases">
        <authorList>
            <person name="Broberg M."/>
        </authorList>
    </citation>
    <scope>NUCLEOTIDE SEQUENCE</scope>
</reference>